<dbReference type="EMBL" id="CAJVPM010006462">
    <property type="protein sequence ID" value="CAG8535245.1"/>
    <property type="molecule type" value="Genomic_DNA"/>
</dbReference>
<gene>
    <name evidence="1" type="ORF">SCALOS_LOCUS4618</name>
</gene>
<evidence type="ECO:0000313" key="2">
    <source>
        <dbReference type="Proteomes" id="UP000789860"/>
    </source>
</evidence>
<dbReference type="Proteomes" id="UP000789860">
    <property type="component" value="Unassembled WGS sequence"/>
</dbReference>
<protein>
    <submittedName>
        <fullName evidence="1">9271_t:CDS:1</fullName>
    </submittedName>
</protein>
<sequence>MYEKPTNENGRKNNSSSCNVCRLKKKRCIYTSNGSCQQCIKHNQDCIFGPQKKRGPKSSKNVTGSSTQSNANRDLQTVREAIFQFRSGNRQSLLDLIQDVLTNRNWFDNEQILINLFINRNSNRTPEFNQ</sequence>
<reference evidence="1" key="1">
    <citation type="submission" date="2021-06" db="EMBL/GenBank/DDBJ databases">
        <authorList>
            <person name="Kallberg Y."/>
            <person name="Tangrot J."/>
            <person name="Rosling A."/>
        </authorList>
    </citation>
    <scope>NUCLEOTIDE SEQUENCE</scope>
    <source>
        <strain evidence="1">AU212A</strain>
    </source>
</reference>
<name>A0ACA9LQH5_9GLOM</name>
<proteinExistence type="predicted"/>
<keyword evidence="2" id="KW-1185">Reference proteome</keyword>
<evidence type="ECO:0000313" key="1">
    <source>
        <dbReference type="EMBL" id="CAG8535245.1"/>
    </source>
</evidence>
<accession>A0ACA9LQH5</accession>
<feature type="non-terminal residue" evidence="1">
    <location>
        <position position="130"/>
    </location>
</feature>
<organism evidence="1 2">
    <name type="scientific">Scutellospora calospora</name>
    <dbReference type="NCBI Taxonomy" id="85575"/>
    <lineage>
        <taxon>Eukaryota</taxon>
        <taxon>Fungi</taxon>
        <taxon>Fungi incertae sedis</taxon>
        <taxon>Mucoromycota</taxon>
        <taxon>Glomeromycotina</taxon>
        <taxon>Glomeromycetes</taxon>
        <taxon>Diversisporales</taxon>
        <taxon>Gigasporaceae</taxon>
        <taxon>Scutellospora</taxon>
    </lineage>
</organism>
<comment type="caution">
    <text evidence="1">The sequence shown here is derived from an EMBL/GenBank/DDBJ whole genome shotgun (WGS) entry which is preliminary data.</text>
</comment>